<dbReference type="KEGG" id="bbae:FRD01_22660"/>
<organism evidence="1 2">
    <name type="scientific">Microvenator marinus</name>
    <dbReference type="NCBI Taxonomy" id="2600177"/>
    <lineage>
        <taxon>Bacteria</taxon>
        <taxon>Deltaproteobacteria</taxon>
        <taxon>Bradymonadales</taxon>
        <taxon>Microvenatoraceae</taxon>
        <taxon>Microvenator</taxon>
    </lineage>
</organism>
<dbReference type="GO" id="GO:0016740">
    <property type="term" value="F:transferase activity"/>
    <property type="evidence" value="ECO:0007669"/>
    <property type="project" value="UniProtKB-KW"/>
</dbReference>
<dbReference type="AlphaFoldDB" id="A0A5B8XVP0"/>
<keyword evidence="1" id="KW-0808">Transferase</keyword>
<protein>
    <submittedName>
        <fullName evidence="1">Nucleotidyl transferase AbiEii/AbiGii toxin family protein</fullName>
    </submittedName>
</protein>
<reference evidence="1 2" key="1">
    <citation type="submission" date="2019-08" db="EMBL/GenBank/DDBJ databases">
        <authorList>
            <person name="Liang Q."/>
        </authorList>
    </citation>
    <scope>NUCLEOTIDE SEQUENCE [LARGE SCALE GENOMIC DNA]</scope>
    <source>
        <strain evidence="1 2">V1718</strain>
    </source>
</reference>
<dbReference type="EMBL" id="CP042467">
    <property type="protein sequence ID" value="QED29982.1"/>
    <property type="molecule type" value="Genomic_DNA"/>
</dbReference>
<dbReference type="Pfam" id="PF08843">
    <property type="entry name" value="AbiEii"/>
    <property type="match status" value="1"/>
</dbReference>
<accession>A0A5B8XVP0</accession>
<dbReference type="InterPro" id="IPR014942">
    <property type="entry name" value="AbiEii"/>
</dbReference>
<evidence type="ECO:0000313" key="1">
    <source>
        <dbReference type="EMBL" id="QED29982.1"/>
    </source>
</evidence>
<gene>
    <name evidence="1" type="ORF">FRD01_22660</name>
</gene>
<proteinExistence type="predicted"/>
<dbReference type="Proteomes" id="UP000321595">
    <property type="component" value="Chromosome"/>
</dbReference>
<name>A0A5B8XVP0_9DELT</name>
<sequence length="182" mass="20406">MLHNAKIPIQIDIGFGDAVTPALDQIEYPTLLDGQPPKLKAYPRYTVVAEKVEAMVKLGLANSRMKDFYDVWLLSKLFTFDGQLLALAFKNTFERRSTTLPLTMPTALSPSFTEGSQKLVQWNAFIRKAKSKIDVPELSVVAEEIAAFVMPVFDSLGMETTFEQAWTSGDGWKRSILATEHF</sequence>
<keyword evidence="2" id="KW-1185">Reference proteome</keyword>
<dbReference type="OrthoDB" id="9808443at2"/>
<dbReference type="RefSeq" id="WP_146963262.1">
    <property type="nucleotide sequence ID" value="NZ_CP042467.1"/>
</dbReference>
<evidence type="ECO:0000313" key="2">
    <source>
        <dbReference type="Proteomes" id="UP000321595"/>
    </source>
</evidence>